<dbReference type="CDD" id="cd17477">
    <property type="entry name" value="MFS_YcaD_like"/>
    <property type="match status" value="1"/>
</dbReference>
<reference evidence="6 7" key="1">
    <citation type="submission" date="2019-07" db="EMBL/GenBank/DDBJ databases">
        <title>Whole genome shotgun sequence of Reyranella soli NBRC 108950.</title>
        <authorList>
            <person name="Hosoyama A."/>
            <person name="Uohara A."/>
            <person name="Ohji S."/>
            <person name="Ichikawa N."/>
        </authorList>
    </citation>
    <scope>NUCLEOTIDE SEQUENCE [LARGE SCALE GENOMIC DNA]</scope>
    <source>
        <strain evidence="6 7">NBRC 108950</strain>
    </source>
</reference>
<dbReference type="AlphaFoldDB" id="A0A512NMC7"/>
<dbReference type="GO" id="GO:0022857">
    <property type="term" value="F:transmembrane transporter activity"/>
    <property type="evidence" value="ECO:0007669"/>
    <property type="project" value="InterPro"/>
</dbReference>
<dbReference type="GO" id="GO:0005886">
    <property type="term" value="C:plasma membrane"/>
    <property type="evidence" value="ECO:0007669"/>
    <property type="project" value="TreeGrafter"/>
</dbReference>
<keyword evidence="7" id="KW-1185">Reference proteome</keyword>
<name>A0A512NMC7_9HYPH</name>
<dbReference type="InterPro" id="IPR011701">
    <property type="entry name" value="MFS"/>
</dbReference>
<gene>
    <name evidence="6" type="ORF">RSO01_72690</name>
</gene>
<protein>
    <submittedName>
        <fullName evidence="6">MFS transporter</fullName>
    </submittedName>
</protein>
<keyword evidence="1 4" id="KW-0812">Transmembrane</keyword>
<dbReference type="PANTHER" id="PTHR23521">
    <property type="entry name" value="TRANSPORTER MFS SUPERFAMILY"/>
    <property type="match status" value="1"/>
</dbReference>
<dbReference type="Gene3D" id="1.20.1250.20">
    <property type="entry name" value="MFS general substrate transporter like domains"/>
    <property type="match status" value="2"/>
</dbReference>
<keyword evidence="2 4" id="KW-1133">Transmembrane helix</keyword>
<evidence type="ECO:0000259" key="5">
    <source>
        <dbReference type="PROSITE" id="PS50850"/>
    </source>
</evidence>
<dbReference type="PANTHER" id="PTHR23521:SF3">
    <property type="entry name" value="MFS TRANSPORTER"/>
    <property type="match status" value="1"/>
</dbReference>
<organism evidence="6 7">
    <name type="scientific">Reyranella soli</name>
    <dbReference type="NCBI Taxonomy" id="1230389"/>
    <lineage>
        <taxon>Bacteria</taxon>
        <taxon>Pseudomonadati</taxon>
        <taxon>Pseudomonadota</taxon>
        <taxon>Alphaproteobacteria</taxon>
        <taxon>Hyphomicrobiales</taxon>
        <taxon>Reyranellaceae</taxon>
        <taxon>Reyranella</taxon>
    </lineage>
</organism>
<sequence>MSPTSQAVAAGPWRSLLPVFAACAAIGLQAGTAMPLVPLALERMGHDKLTIGIVAAAWGVGMLATASHIPRLAARWGAVPFIVGSVVVGSVLTVSYTLTDSVAVWFILTLLHGAMGGVPWVVSEIWMNVVVEEKRRGRVMAVYSMLVAFGLALGPFVLQVVGVYGPRPFITCAVLALLVALPLLPYWRTAPRIEHAEDSGYLQVVFMAPLAMLAGFACGLGEQVAFSFLPVYAVGAGVPAETGALWLSAFVIGNVVLQWPIGWMADHFDRRVVLAGCALASTLLVILLSMVSAQSIAIIAVIALWGGLSFAIYPVGLALLGQRIGGGDIARANTAFSMLYILGGLLGRPLAGAAMDTVGDPGLGWTLAVFYSIAGVAALLAFHRRR</sequence>
<comment type="caution">
    <text evidence="6">The sequence shown here is derived from an EMBL/GenBank/DDBJ whole genome shotgun (WGS) entry which is preliminary data.</text>
</comment>
<feature type="transmembrane region" description="Helical" evidence="4">
    <location>
        <begin position="332"/>
        <end position="351"/>
    </location>
</feature>
<dbReference type="RefSeq" id="WP_170303623.1">
    <property type="nucleotide sequence ID" value="NZ_BKAJ01000150.1"/>
</dbReference>
<dbReference type="InterPro" id="IPR036259">
    <property type="entry name" value="MFS_trans_sf"/>
</dbReference>
<feature type="transmembrane region" description="Helical" evidence="4">
    <location>
        <begin position="199"/>
        <end position="224"/>
    </location>
</feature>
<evidence type="ECO:0000256" key="3">
    <source>
        <dbReference type="ARBA" id="ARBA00023136"/>
    </source>
</evidence>
<proteinExistence type="predicted"/>
<dbReference type="EMBL" id="BKAJ01000150">
    <property type="protein sequence ID" value="GEP60103.1"/>
    <property type="molecule type" value="Genomic_DNA"/>
</dbReference>
<evidence type="ECO:0000313" key="7">
    <source>
        <dbReference type="Proteomes" id="UP000321058"/>
    </source>
</evidence>
<feature type="transmembrane region" description="Helical" evidence="4">
    <location>
        <begin position="49"/>
        <end position="69"/>
    </location>
</feature>
<accession>A0A512NMC7</accession>
<dbReference type="Proteomes" id="UP000321058">
    <property type="component" value="Unassembled WGS sequence"/>
</dbReference>
<dbReference type="PROSITE" id="PS50850">
    <property type="entry name" value="MFS"/>
    <property type="match status" value="1"/>
</dbReference>
<feature type="transmembrane region" description="Helical" evidence="4">
    <location>
        <begin position="142"/>
        <end position="162"/>
    </location>
</feature>
<keyword evidence="3 4" id="KW-0472">Membrane</keyword>
<evidence type="ECO:0000313" key="6">
    <source>
        <dbReference type="EMBL" id="GEP60103.1"/>
    </source>
</evidence>
<feature type="transmembrane region" description="Helical" evidence="4">
    <location>
        <begin position="296"/>
        <end position="320"/>
    </location>
</feature>
<evidence type="ECO:0000256" key="4">
    <source>
        <dbReference type="SAM" id="Phobius"/>
    </source>
</evidence>
<evidence type="ECO:0000256" key="1">
    <source>
        <dbReference type="ARBA" id="ARBA00022692"/>
    </source>
</evidence>
<feature type="transmembrane region" description="Helical" evidence="4">
    <location>
        <begin position="272"/>
        <end position="290"/>
    </location>
</feature>
<feature type="domain" description="Major facilitator superfamily (MFS) profile" evidence="5">
    <location>
        <begin position="15"/>
        <end position="386"/>
    </location>
</feature>
<feature type="transmembrane region" description="Helical" evidence="4">
    <location>
        <begin position="168"/>
        <end position="187"/>
    </location>
</feature>
<evidence type="ECO:0000256" key="2">
    <source>
        <dbReference type="ARBA" id="ARBA00022989"/>
    </source>
</evidence>
<feature type="transmembrane region" description="Helical" evidence="4">
    <location>
        <begin position="76"/>
        <end position="96"/>
    </location>
</feature>
<dbReference type="InterPro" id="IPR020846">
    <property type="entry name" value="MFS_dom"/>
</dbReference>
<dbReference type="Pfam" id="PF07690">
    <property type="entry name" value="MFS_1"/>
    <property type="match status" value="1"/>
</dbReference>
<dbReference type="InterPro" id="IPR047200">
    <property type="entry name" value="MFS_YcaD-like"/>
</dbReference>
<feature type="transmembrane region" description="Helical" evidence="4">
    <location>
        <begin position="244"/>
        <end position="265"/>
    </location>
</feature>
<feature type="transmembrane region" description="Helical" evidence="4">
    <location>
        <begin position="363"/>
        <end position="382"/>
    </location>
</feature>
<feature type="transmembrane region" description="Helical" evidence="4">
    <location>
        <begin position="102"/>
        <end position="122"/>
    </location>
</feature>
<dbReference type="SUPFAM" id="SSF103473">
    <property type="entry name" value="MFS general substrate transporter"/>
    <property type="match status" value="1"/>
</dbReference>